<feature type="domain" description="Ig-like" evidence="6">
    <location>
        <begin position="18"/>
        <end position="116"/>
    </location>
</feature>
<organism evidence="7 8">
    <name type="scientific">Caerostris darwini</name>
    <dbReference type="NCBI Taxonomy" id="1538125"/>
    <lineage>
        <taxon>Eukaryota</taxon>
        <taxon>Metazoa</taxon>
        <taxon>Ecdysozoa</taxon>
        <taxon>Arthropoda</taxon>
        <taxon>Chelicerata</taxon>
        <taxon>Arachnida</taxon>
        <taxon>Araneae</taxon>
        <taxon>Araneomorphae</taxon>
        <taxon>Entelegynae</taxon>
        <taxon>Araneoidea</taxon>
        <taxon>Araneidae</taxon>
        <taxon>Caerostris</taxon>
    </lineage>
</organism>
<feature type="chain" id="PRO_5043371770" description="Ig-like domain-containing protein" evidence="5">
    <location>
        <begin position="22"/>
        <end position="686"/>
    </location>
</feature>
<dbReference type="Pfam" id="PF13927">
    <property type="entry name" value="Ig_3"/>
    <property type="match status" value="2"/>
</dbReference>
<keyword evidence="4" id="KW-1133">Transmembrane helix</keyword>
<dbReference type="InterPro" id="IPR003599">
    <property type="entry name" value="Ig_sub"/>
</dbReference>
<feature type="domain" description="Ig-like" evidence="6">
    <location>
        <begin position="315"/>
        <end position="391"/>
    </location>
</feature>
<feature type="transmembrane region" description="Helical" evidence="4">
    <location>
        <begin position="515"/>
        <end position="540"/>
    </location>
</feature>
<dbReference type="PROSITE" id="PS50835">
    <property type="entry name" value="IG_LIKE"/>
    <property type="match status" value="4"/>
</dbReference>
<dbReference type="Pfam" id="PF08205">
    <property type="entry name" value="C2-set_2"/>
    <property type="match status" value="1"/>
</dbReference>
<comment type="caution">
    <text evidence="7">The sequence shown here is derived from an EMBL/GenBank/DDBJ whole genome shotgun (WGS) entry which is preliminary data.</text>
</comment>
<evidence type="ECO:0000256" key="1">
    <source>
        <dbReference type="ARBA" id="ARBA00004167"/>
    </source>
</evidence>
<dbReference type="InterPro" id="IPR013783">
    <property type="entry name" value="Ig-like_fold"/>
</dbReference>
<feature type="domain" description="Ig-like" evidence="6">
    <location>
        <begin position="223"/>
        <end position="304"/>
    </location>
</feature>
<dbReference type="InterPro" id="IPR036179">
    <property type="entry name" value="Ig-like_dom_sf"/>
</dbReference>
<dbReference type="InterPro" id="IPR036116">
    <property type="entry name" value="FN3_sf"/>
</dbReference>
<evidence type="ECO:0000313" key="8">
    <source>
        <dbReference type="Proteomes" id="UP001054837"/>
    </source>
</evidence>
<sequence>MFPGLIIKLLFGLFPVPPSEAIIMDEYGQHLEGLIGPYNEGFPLALACEGEGGDPSPAVRWLRNAELLDDSYYITPQGFARNELLLSSLKRTDLMSSLTCQVSNSNLSAPVTSTVVIDMNLKPTEVHITTTCRDISVRQPFEIVCVAKGARPPAQVSWWLDGEKLTSRITESTSREENLTSSSLVFNPSKHDNQRNLSCRGDNPQLPDSVLEDTWVLDVHFPPELEVKINKPVPVFEGTDVQLSCISQAHPPIVQLQWLKDGQSLGPPVLTDTPERNLEISSVTVEHKGRYQCTAFNREGKTVSDPLMMKIHYAPRCRSVRSSVYGVGKSESVSVSCEIDASPSNVTFTWALNGEKVFVPDQYRTNGTRSVITVSPMSPKDYGILTCWATNIVGRQKEPCTFRIFPAGPPEEPRNCAITNNSTVHCIVLECEGGHDGGLLQLFQLEVFATDSDKLIANVTARNIPVFTICSLPPDESFVLVVYATNSKGKSKPIALHASTATFNGDSDDSDSGTIIAVLGVVIGAICVLLLVGILVLLTIKFHLKRDSKDEEYCSDEKKNELQMTKEFKKPCVGSTMEPDIIPEKHYYKDMSDSIFKVIEVDQSVNTSLTIDDASCKYRELRSGIYYRDDPPLITTPLKIQITKTVEIEKLDIQSTVETPLISSINPILQQFSSPNKKAIRVSTQV</sequence>
<gene>
    <name evidence="7" type="ORF">CDAR_393021</name>
</gene>
<dbReference type="InterPro" id="IPR013162">
    <property type="entry name" value="CD80_C2-set"/>
</dbReference>
<dbReference type="GO" id="GO:0016020">
    <property type="term" value="C:membrane"/>
    <property type="evidence" value="ECO:0007669"/>
    <property type="project" value="UniProtKB-SubCell"/>
</dbReference>
<evidence type="ECO:0000256" key="2">
    <source>
        <dbReference type="ARBA" id="ARBA00023136"/>
    </source>
</evidence>
<dbReference type="PANTHER" id="PTHR23278">
    <property type="entry name" value="SIDESTEP PROTEIN"/>
    <property type="match status" value="1"/>
</dbReference>
<feature type="signal peptide" evidence="5">
    <location>
        <begin position="1"/>
        <end position="21"/>
    </location>
</feature>
<dbReference type="SMART" id="SM00408">
    <property type="entry name" value="IGc2"/>
    <property type="match status" value="4"/>
</dbReference>
<proteinExistence type="predicted"/>
<comment type="subcellular location">
    <subcellularLocation>
        <location evidence="1">Membrane</location>
        <topology evidence="1">Single-pass membrane protein</topology>
    </subcellularLocation>
</comment>
<dbReference type="SUPFAM" id="SSF48726">
    <property type="entry name" value="Immunoglobulin"/>
    <property type="match status" value="4"/>
</dbReference>
<evidence type="ECO:0000256" key="5">
    <source>
        <dbReference type="SAM" id="SignalP"/>
    </source>
</evidence>
<keyword evidence="2 4" id="KW-0472">Membrane</keyword>
<evidence type="ECO:0000313" key="7">
    <source>
        <dbReference type="EMBL" id="GIY58852.1"/>
    </source>
</evidence>
<name>A0AAV4ULP0_9ARAC</name>
<dbReference type="InterPro" id="IPR003598">
    <property type="entry name" value="Ig_sub2"/>
</dbReference>
<keyword evidence="4" id="KW-0812">Transmembrane</keyword>
<evidence type="ECO:0000256" key="3">
    <source>
        <dbReference type="ARBA" id="ARBA00023157"/>
    </source>
</evidence>
<feature type="domain" description="Ig-like" evidence="6">
    <location>
        <begin position="123"/>
        <end position="218"/>
    </location>
</feature>
<dbReference type="AlphaFoldDB" id="A0AAV4ULP0"/>
<dbReference type="SUPFAM" id="SSF49265">
    <property type="entry name" value="Fibronectin type III"/>
    <property type="match status" value="1"/>
</dbReference>
<dbReference type="PANTHER" id="PTHR23278:SF19">
    <property type="entry name" value="OBSCURIN"/>
    <property type="match status" value="1"/>
</dbReference>
<dbReference type="Proteomes" id="UP001054837">
    <property type="component" value="Unassembled WGS sequence"/>
</dbReference>
<protein>
    <recommendedName>
        <fullName evidence="6">Ig-like domain-containing protein</fullName>
    </recommendedName>
</protein>
<keyword evidence="5" id="KW-0732">Signal</keyword>
<dbReference type="InterPro" id="IPR007110">
    <property type="entry name" value="Ig-like_dom"/>
</dbReference>
<dbReference type="CDD" id="cd00096">
    <property type="entry name" value="Ig"/>
    <property type="match status" value="2"/>
</dbReference>
<reference evidence="7 8" key="1">
    <citation type="submission" date="2021-06" db="EMBL/GenBank/DDBJ databases">
        <title>Caerostris darwini draft genome.</title>
        <authorList>
            <person name="Kono N."/>
            <person name="Arakawa K."/>
        </authorList>
    </citation>
    <scope>NUCLEOTIDE SEQUENCE [LARGE SCALE GENOMIC DNA]</scope>
</reference>
<evidence type="ECO:0000256" key="4">
    <source>
        <dbReference type="SAM" id="Phobius"/>
    </source>
</evidence>
<evidence type="ECO:0000259" key="6">
    <source>
        <dbReference type="PROSITE" id="PS50835"/>
    </source>
</evidence>
<accession>A0AAV4ULP0</accession>
<keyword evidence="3" id="KW-1015">Disulfide bond</keyword>
<keyword evidence="8" id="KW-1185">Reference proteome</keyword>
<dbReference type="EMBL" id="BPLQ01011552">
    <property type="protein sequence ID" value="GIY58852.1"/>
    <property type="molecule type" value="Genomic_DNA"/>
</dbReference>
<dbReference type="SMART" id="SM00409">
    <property type="entry name" value="IG"/>
    <property type="match status" value="3"/>
</dbReference>
<dbReference type="Gene3D" id="2.60.40.10">
    <property type="entry name" value="Immunoglobulins"/>
    <property type="match status" value="4"/>
</dbReference>